<dbReference type="AlphaFoldDB" id="A0A9P9E157"/>
<dbReference type="SUPFAM" id="SSF159245">
    <property type="entry name" value="AttH-like"/>
    <property type="match status" value="1"/>
</dbReference>
<dbReference type="InterPro" id="IPR057722">
    <property type="entry name" value="AsqO/PenF-like_C"/>
</dbReference>
<evidence type="ECO:0000259" key="2">
    <source>
        <dbReference type="Pfam" id="PF24137"/>
    </source>
</evidence>
<keyword evidence="5" id="KW-1185">Reference proteome</keyword>
<sequence>MKLATILGALSMGAAITAMAVTNKPNEIRCHPEPHSFNFTNALKYPSPPPEAQLTTGNQSKKDLDMPRMVPYPDSNNFEWWYFHAFNPANVKESIAITFVVGSNMTTPTEYTNPGIVSNFVLLSYNTAKGEQNSVVLTPEPGNAGQATVVSFDGCAISTEGDWSGTGARFFNAEGSIGSSPKQFTVEINAPRHSIHGRLFFNATAPPHLPCTADIYASNQTLQALSNIGYTNALPDASVNTDFTFNSRSASRHLSFRGAGYHDHVWGDLPFRQSVRTMFTGHIRAGPYAIVWRYSTSIEKELFASGYVAKDGVITYVDCIETSEEKGVKAAIHVETDEASMSVQFLLDDGKVIKLAAKKSNRVQGVKGQTGEEMWTGDVEVLFGDAGVVGGEERVNGTGLFWEFRLHN</sequence>
<dbReference type="EMBL" id="JAGMWT010000004">
    <property type="protein sequence ID" value="KAH7130080.1"/>
    <property type="molecule type" value="Genomic_DNA"/>
</dbReference>
<dbReference type="OrthoDB" id="3914164at2759"/>
<evidence type="ECO:0000259" key="3">
    <source>
        <dbReference type="Pfam" id="PF25581"/>
    </source>
</evidence>
<dbReference type="Pfam" id="PF24137">
    <property type="entry name" value="DA_N"/>
    <property type="match status" value="1"/>
</dbReference>
<evidence type="ECO:0000256" key="1">
    <source>
        <dbReference type="SAM" id="SignalP"/>
    </source>
</evidence>
<gene>
    <name evidence="4" type="ORF">B0J11DRAFT_602280</name>
</gene>
<accession>A0A9P9E157</accession>
<evidence type="ECO:0000313" key="4">
    <source>
        <dbReference type="EMBL" id="KAH7130080.1"/>
    </source>
</evidence>
<organism evidence="4 5">
    <name type="scientific">Dendryphion nanum</name>
    <dbReference type="NCBI Taxonomy" id="256645"/>
    <lineage>
        <taxon>Eukaryota</taxon>
        <taxon>Fungi</taxon>
        <taxon>Dikarya</taxon>
        <taxon>Ascomycota</taxon>
        <taxon>Pezizomycotina</taxon>
        <taxon>Dothideomycetes</taxon>
        <taxon>Pleosporomycetidae</taxon>
        <taxon>Pleosporales</taxon>
        <taxon>Torulaceae</taxon>
        <taxon>Dendryphion</taxon>
    </lineage>
</organism>
<feature type="signal peptide" evidence="1">
    <location>
        <begin position="1"/>
        <end position="20"/>
    </location>
</feature>
<protein>
    <recommendedName>
        <fullName evidence="6">Hydroxyneurosporene synthase</fullName>
    </recommendedName>
</protein>
<comment type="caution">
    <text evidence="4">The sequence shown here is derived from an EMBL/GenBank/DDBJ whole genome shotgun (WGS) entry which is preliminary data.</text>
</comment>
<feature type="domain" description="AsqO/PenF-like C-terminal" evidence="3">
    <location>
        <begin position="273"/>
        <end position="404"/>
    </location>
</feature>
<reference evidence="4" key="1">
    <citation type="journal article" date="2021" name="Nat. Commun.">
        <title>Genetic determinants of endophytism in the Arabidopsis root mycobiome.</title>
        <authorList>
            <person name="Mesny F."/>
            <person name="Miyauchi S."/>
            <person name="Thiergart T."/>
            <person name="Pickel B."/>
            <person name="Atanasova L."/>
            <person name="Karlsson M."/>
            <person name="Huettel B."/>
            <person name="Barry K.W."/>
            <person name="Haridas S."/>
            <person name="Chen C."/>
            <person name="Bauer D."/>
            <person name="Andreopoulos W."/>
            <person name="Pangilinan J."/>
            <person name="LaButti K."/>
            <person name="Riley R."/>
            <person name="Lipzen A."/>
            <person name="Clum A."/>
            <person name="Drula E."/>
            <person name="Henrissat B."/>
            <person name="Kohler A."/>
            <person name="Grigoriev I.V."/>
            <person name="Martin F.M."/>
            <person name="Hacquard S."/>
        </authorList>
    </citation>
    <scope>NUCLEOTIDE SEQUENCE</scope>
    <source>
        <strain evidence="4">MPI-CAGE-CH-0243</strain>
    </source>
</reference>
<name>A0A9P9E157_9PLEO</name>
<keyword evidence="1" id="KW-0732">Signal</keyword>
<evidence type="ECO:0000313" key="5">
    <source>
        <dbReference type="Proteomes" id="UP000700596"/>
    </source>
</evidence>
<dbReference type="InterPro" id="IPR056402">
    <property type="entry name" value="DA_N"/>
</dbReference>
<evidence type="ECO:0008006" key="6">
    <source>
        <dbReference type="Google" id="ProtNLM"/>
    </source>
</evidence>
<dbReference type="Pfam" id="PF25581">
    <property type="entry name" value="AsqO_C"/>
    <property type="match status" value="1"/>
</dbReference>
<dbReference type="Proteomes" id="UP000700596">
    <property type="component" value="Unassembled WGS sequence"/>
</dbReference>
<feature type="domain" description="Diels-Alderase N-terminal" evidence="2">
    <location>
        <begin position="66"/>
        <end position="266"/>
    </location>
</feature>
<proteinExistence type="predicted"/>
<feature type="chain" id="PRO_5040160595" description="Hydroxyneurosporene synthase" evidence="1">
    <location>
        <begin position="21"/>
        <end position="408"/>
    </location>
</feature>